<reference evidence="2 3" key="1">
    <citation type="submission" date="2018-10" db="EMBL/GenBank/DDBJ databases">
        <title>Genome Sequencing of Pantoea dispersa DSM 32899.</title>
        <authorList>
            <person name="Nawrath M."/>
            <person name="Ottenheim C."/>
            <person name="Wilm A."/>
            <person name="Zimmermann W."/>
            <person name="Wu J.C."/>
        </authorList>
    </citation>
    <scope>NUCLEOTIDE SEQUENCE [LARGE SCALE GENOMIC DNA]</scope>
    <source>
        <strain evidence="2 3">DSM 32899</strain>
        <plasmid evidence="2 3">unnamed3</plasmid>
    </source>
</reference>
<gene>
    <name evidence="2" type="ORF">D8B20_21405</name>
</gene>
<keyword evidence="3" id="KW-1185">Reference proteome</keyword>
<dbReference type="Proteomes" id="UP000319411">
    <property type="component" value="Plasmid unnamed3"/>
</dbReference>
<geneLocation type="plasmid" evidence="2 3">
    <name>unnamed3</name>
</geneLocation>
<dbReference type="AlphaFoldDB" id="A0A518XK41"/>
<dbReference type="EMBL" id="CP032705">
    <property type="protein sequence ID" value="QDY44486.1"/>
    <property type="molecule type" value="Genomic_DNA"/>
</dbReference>
<protein>
    <submittedName>
        <fullName evidence="2">Abortive phage infection protein</fullName>
    </submittedName>
</protein>
<sequence length="248" mass="28548">MESTMLSESQMNKLGELLSGSLSLGHWRTIFINTNFREYDNSNFRDAVRFGNDDLSHTCMRITEEILTSDEENIKHFWNIQDLRNIVRRKDPELYRFIEDYISGDAQKTVTTSPINNTNENIYNVLKDAEVLLEKRGPGEAYDRIHTALHGTLKLMCDKSGIVRKDNNRVDELLSLINNHLKAKKDSERNKVVFEMLRSAIAILNKTNELRNHHSNAHPNDGLLNNADARFAINLIRSIMSYVDDLLG</sequence>
<dbReference type="Pfam" id="PF14355">
    <property type="entry name" value="Abi_C"/>
    <property type="match status" value="1"/>
</dbReference>
<accession>A0A518XK41</accession>
<evidence type="ECO:0000259" key="1">
    <source>
        <dbReference type="Pfam" id="PF14355"/>
    </source>
</evidence>
<dbReference type="KEGG" id="pdis:D8B20_21405"/>
<name>A0A518XK41_9GAMM</name>
<proteinExistence type="predicted"/>
<evidence type="ECO:0000313" key="3">
    <source>
        <dbReference type="Proteomes" id="UP000319411"/>
    </source>
</evidence>
<evidence type="ECO:0000313" key="2">
    <source>
        <dbReference type="EMBL" id="QDY44486.1"/>
    </source>
</evidence>
<keyword evidence="2" id="KW-0614">Plasmid</keyword>
<organism evidence="2 3">
    <name type="scientific">Candidatus Pantoea soli</name>
    <dbReference type="NCBI Taxonomy" id="3098669"/>
    <lineage>
        <taxon>Bacteria</taxon>
        <taxon>Pseudomonadati</taxon>
        <taxon>Pseudomonadota</taxon>
        <taxon>Gammaproteobacteria</taxon>
        <taxon>Enterobacterales</taxon>
        <taxon>Erwiniaceae</taxon>
        <taxon>Pantoea</taxon>
    </lineage>
</organism>
<feature type="domain" description="Abortive infection protein-like C-terminal" evidence="1">
    <location>
        <begin position="177"/>
        <end position="243"/>
    </location>
</feature>
<dbReference type="InterPro" id="IPR026001">
    <property type="entry name" value="Abi-like_C"/>
</dbReference>